<dbReference type="OrthoDB" id="5242612at2"/>
<keyword evidence="3" id="KW-1185">Reference proteome</keyword>
<dbReference type="KEGG" id="hch:HCH_04382"/>
<keyword evidence="1" id="KW-0732">Signal</keyword>
<dbReference type="STRING" id="349521.HCH_04382"/>
<evidence type="ECO:0000256" key="1">
    <source>
        <dbReference type="SAM" id="SignalP"/>
    </source>
</evidence>
<reference evidence="2 3" key="1">
    <citation type="journal article" date="2005" name="Nucleic Acids Res.">
        <title>Genomic blueprint of Hahella chejuensis, a marine microbe producing an algicidal agent.</title>
        <authorList>
            <person name="Jeong H."/>
            <person name="Yim J.H."/>
            <person name="Lee C."/>
            <person name="Choi S.-H."/>
            <person name="Park Y.K."/>
            <person name="Yoon S.H."/>
            <person name="Hur C.-G."/>
            <person name="Kang H.-Y."/>
            <person name="Kim D."/>
            <person name="Lee H.H."/>
            <person name="Park K.H."/>
            <person name="Park S.-H."/>
            <person name="Park H.-S."/>
            <person name="Lee H.K."/>
            <person name="Oh T.K."/>
            <person name="Kim J.F."/>
        </authorList>
    </citation>
    <scope>NUCLEOTIDE SEQUENCE [LARGE SCALE GENOMIC DNA]</scope>
    <source>
        <strain evidence="2 3">KCTC 2396</strain>
    </source>
</reference>
<dbReference type="SUPFAM" id="SSF55166">
    <property type="entry name" value="Hedgehog/DD-peptidase"/>
    <property type="match status" value="1"/>
</dbReference>
<evidence type="ECO:0008006" key="4">
    <source>
        <dbReference type="Google" id="ProtNLM"/>
    </source>
</evidence>
<dbReference type="Proteomes" id="UP000000238">
    <property type="component" value="Chromosome"/>
</dbReference>
<evidence type="ECO:0000313" key="2">
    <source>
        <dbReference type="EMBL" id="ABC31087.1"/>
    </source>
</evidence>
<dbReference type="RefSeq" id="WP_011398154.1">
    <property type="nucleotide sequence ID" value="NC_007645.1"/>
</dbReference>
<dbReference type="Gene3D" id="3.30.1380.10">
    <property type="match status" value="1"/>
</dbReference>
<name>Q2SE37_HAHCH</name>
<gene>
    <name evidence="2" type="ordered locus">HCH_04382</name>
</gene>
<accession>Q2SE37</accession>
<organism evidence="2 3">
    <name type="scientific">Hahella chejuensis (strain KCTC 2396)</name>
    <dbReference type="NCBI Taxonomy" id="349521"/>
    <lineage>
        <taxon>Bacteria</taxon>
        <taxon>Pseudomonadati</taxon>
        <taxon>Pseudomonadota</taxon>
        <taxon>Gammaproteobacteria</taxon>
        <taxon>Oceanospirillales</taxon>
        <taxon>Hahellaceae</taxon>
        <taxon>Hahella</taxon>
    </lineage>
</organism>
<feature type="signal peptide" evidence="1">
    <location>
        <begin position="1"/>
        <end position="19"/>
    </location>
</feature>
<feature type="chain" id="PRO_5004215335" description="Peptidase M15A C-terminal domain-containing protein" evidence="1">
    <location>
        <begin position="20"/>
        <end position="309"/>
    </location>
</feature>
<dbReference type="AlphaFoldDB" id="Q2SE37"/>
<protein>
    <recommendedName>
        <fullName evidence="4">Peptidase M15A C-terminal domain-containing protein</fullName>
    </recommendedName>
</protein>
<sequence length="309" mass="34882">MVRALTVVALCLLMTRAFGFEPGKVDFSISFKGETSDFRVMSAFLQASEDLIFKINLPESEQIEISGQGNVVKEPGDRYRWIAPARPGVSRLTIRRPATGAQMTLNLFVLVPADQVEEGMLNGYQIGHYPSEAYLNQAIYLPPPGYLEVTKDMLDIELTPNYRLEQFLCRQPSEFPKFLVLREKLLLKLEYLTEQVNMAGLPVSSFVIMSGFRTPYYNTSIRNAMYSRHQWGGAADVFIDENPKDGKMDDLNKDGKVDKNDAEYLAQLIETFAETTEYKSFIGGLGVYSANSYHGPFIHVDVRGATVRW</sequence>
<evidence type="ECO:0000313" key="3">
    <source>
        <dbReference type="Proteomes" id="UP000000238"/>
    </source>
</evidence>
<dbReference type="HOGENOM" id="CLU_078195_0_0_6"/>
<dbReference type="InterPro" id="IPR009045">
    <property type="entry name" value="Zn_M74/Hedgehog-like"/>
</dbReference>
<dbReference type="eggNOG" id="COG3108">
    <property type="taxonomic scope" value="Bacteria"/>
</dbReference>
<proteinExistence type="predicted"/>
<dbReference type="EMBL" id="CP000155">
    <property type="protein sequence ID" value="ABC31087.1"/>
    <property type="molecule type" value="Genomic_DNA"/>
</dbReference>